<dbReference type="AlphaFoldDB" id="A0A4S9E9P2"/>
<reference evidence="3 4" key="1">
    <citation type="submission" date="2018-10" db="EMBL/GenBank/DDBJ databases">
        <title>Fifty Aureobasidium pullulans genomes reveal a recombining polyextremotolerant generalist.</title>
        <authorList>
            <person name="Gostincar C."/>
            <person name="Turk M."/>
            <person name="Zajc J."/>
            <person name="Gunde-Cimerman N."/>
        </authorList>
    </citation>
    <scope>NUCLEOTIDE SEQUENCE [LARGE SCALE GENOMIC DNA]</scope>
    <source>
        <strain evidence="1 4">EXF-10081</strain>
        <strain evidence="2 3">EXF-3844</strain>
    </source>
</reference>
<name>A0A4S9E9P2_AURPU</name>
<evidence type="ECO:0000313" key="3">
    <source>
        <dbReference type="Proteomes" id="UP000310121"/>
    </source>
</evidence>
<sequence>MRDIMKRKHLRRGGFFANQHELFQTYSLSADGYADEPRPYARKLAADFEDVMWTALTRKDPPIYANVDDYGVSKPAVVYERPPLSLRLELKNAKRFKPSSQSITTDLYADHFIRIPVELTFRLRVLSPWNSDYLNSGKDTYMRLGLDQHTGQLWGKFGISEKEGVLIVEDTDSLYDWAIDSPAILKLEWRSRDVKTGEKKLGPQCMGSVEISANQGVKGVMFGLFDGWDAQFYTESVTGGHHQDWQAWATEWDAIAREEEVFIESY</sequence>
<proteinExistence type="predicted"/>
<organism evidence="2 3">
    <name type="scientific">Aureobasidium pullulans</name>
    <name type="common">Black yeast</name>
    <name type="synonym">Pullularia pullulans</name>
    <dbReference type="NCBI Taxonomy" id="5580"/>
    <lineage>
        <taxon>Eukaryota</taxon>
        <taxon>Fungi</taxon>
        <taxon>Dikarya</taxon>
        <taxon>Ascomycota</taxon>
        <taxon>Pezizomycotina</taxon>
        <taxon>Dothideomycetes</taxon>
        <taxon>Dothideomycetidae</taxon>
        <taxon>Dothideales</taxon>
        <taxon>Saccotheciaceae</taxon>
        <taxon>Aureobasidium</taxon>
    </lineage>
</organism>
<gene>
    <name evidence="2" type="ORF">D6C90_00126</name>
    <name evidence="1" type="ORF">D6D12_03237</name>
</gene>
<dbReference type="Proteomes" id="UP000310121">
    <property type="component" value="Unassembled WGS sequence"/>
</dbReference>
<comment type="caution">
    <text evidence="2">The sequence shown here is derived from an EMBL/GenBank/DDBJ whole genome shotgun (WGS) entry which is preliminary data.</text>
</comment>
<dbReference type="EMBL" id="QZBN01000003">
    <property type="protein sequence ID" value="THZ54206.1"/>
    <property type="molecule type" value="Genomic_DNA"/>
</dbReference>
<dbReference type="Proteomes" id="UP000310374">
    <property type="component" value="Unassembled WGS sequence"/>
</dbReference>
<dbReference type="EMBL" id="QZAT01000027">
    <property type="protein sequence ID" value="THX30895.1"/>
    <property type="molecule type" value="Genomic_DNA"/>
</dbReference>
<evidence type="ECO:0000313" key="2">
    <source>
        <dbReference type="EMBL" id="THZ54206.1"/>
    </source>
</evidence>
<protein>
    <submittedName>
        <fullName evidence="2">Uncharacterized protein</fullName>
    </submittedName>
</protein>
<accession>A0A4S9E9P2</accession>
<evidence type="ECO:0000313" key="4">
    <source>
        <dbReference type="Proteomes" id="UP000310374"/>
    </source>
</evidence>
<evidence type="ECO:0000313" key="1">
    <source>
        <dbReference type="EMBL" id="THX30895.1"/>
    </source>
</evidence>